<dbReference type="Gene3D" id="3.40.50.1820">
    <property type="entry name" value="alpha/beta hydrolase"/>
    <property type="match status" value="1"/>
</dbReference>
<feature type="signal peptide" evidence="2">
    <location>
        <begin position="1"/>
        <end position="19"/>
    </location>
</feature>
<reference evidence="4 5" key="1">
    <citation type="submission" date="2018-07" db="EMBL/GenBank/DDBJ databases">
        <title>Genomic and Epidemiologic Investigation of an Indolent Hospital Outbreak.</title>
        <authorList>
            <person name="Johnson R.C."/>
            <person name="Deming C."/>
            <person name="Conlan S."/>
            <person name="Zellmer C.J."/>
            <person name="Michelin A.V."/>
            <person name="Lee-Lin S."/>
            <person name="Thomas P.J."/>
            <person name="Park M."/>
            <person name="Weingarten R.A."/>
            <person name="Less J."/>
            <person name="Dekker J.P."/>
            <person name="Frank K.M."/>
            <person name="Musser K.A."/>
            <person name="Mcquiston J.R."/>
            <person name="Henderson D.K."/>
            <person name="Lau A.F."/>
            <person name="Palmore T.N."/>
            <person name="Segre J.A."/>
        </authorList>
    </citation>
    <scope>NUCLEOTIDE SEQUENCE [LARGE SCALE GENOMIC DNA]</scope>
    <source>
        <strain evidence="4 5">SK-CDC1_0717</strain>
    </source>
</reference>
<protein>
    <submittedName>
        <fullName evidence="4">Alpha/beta hydrolase</fullName>
    </submittedName>
</protein>
<gene>
    <name evidence="4" type="ORF">DAH66_22255</name>
</gene>
<sequence>MMRWLAAFVLLFLAVPAAAQGGEVITLWPGAIPGSGGPAGPEKIGSEGSATGSVSNVTVPRMVMVRPKKPNGAAVLVIGGGGYFRIQIGSAAMPTAQWLAGQGITAFVLYYRLPGDGWNADAPFQDGQRAMRLLRGNWKTLGIDPKRIGVLGFSAGGHLAGTLATRGGDDFYPAGDAVDQVSAVPDFAALIYPVVSMRAPIDTTRTFRELRGLPNFRDAFSVEANVSAATPPIFLAHAADDPIAAPEHSLRLHAAMLAARRPVELHLFETGGHSFGLGKPGSAVAAWPELFRSWAGRHGWLAPR</sequence>
<dbReference type="RefSeq" id="WP_126006378.1">
    <property type="nucleotide sequence ID" value="NZ_QQYZ01000049.1"/>
</dbReference>
<keyword evidence="2" id="KW-0732">Signal</keyword>
<proteinExistence type="predicted"/>
<dbReference type="InterPro" id="IPR050300">
    <property type="entry name" value="GDXG_lipolytic_enzyme"/>
</dbReference>
<accession>A0A430FXA3</accession>
<feature type="domain" description="BD-FAE-like" evidence="3">
    <location>
        <begin position="72"/>
        <end position="255"/>
    </location>
</feature>
<evidence type="ECO:0000313" key="4">
    <source>
        <dbReference type="EMBL" id="RSY76260.1"/>
    </source>
</evidence>
<dbReference type="Proteomes" id="UP000287746">
    <property type="component" value="Unassembled WGS sequence"/>
</dbReference>
<keyword evidence="1 4" id="KW-0378">Hydrolase</keyword>
<organism evidence="4 5">
    <name type="scientific">Sphingomonas koreensis</name>
    <dbReference type="NCBI Taxonomy" id="93064"/>
    <lineage>
        <taxon>Bacteria</taxon>
        <taxon>Pseudomonadati</taxon>
        <taxon>Pseudomonadota</taxon>
        <taxon>Alphaproteobacteria</taxon>
        <taxon>Sphingomonadales</taxon>
        <taxon>Sphingomonadaceae</taxon>
        <taxon>Sphingomonas</taxon>
    </lineage>
</organism>
<dbReference type="PANTHER" id="PTHR48081:SF6">
    <property type="entry name" value="PEPTIDASE S9 PROLYL OLIGOPEPTIDASE CATALYTIC DOMAIN-CONTAINING PROTEIN"/>
    <property type="match status" value="1"/>
</dbReference>
<feature type="chain" id="PRO_5019289766" evidence="2">
    <location>
        <begin position="20"/>
        <end position="304"/>
    </location>
</feature>
<name>A0A430FXA3_9SPHN</name>
<dbReference type="PANTHER" id="PTHR48081">
    <property type="entry name" value="AB HYDROLASE SUPERFAMILY PROTEIN C4A8.06C"/>
    <property type="match status" value="1"/>
</dbReference>
<dbReference type="InterPro" id="IPR029058">
    <property type="entry name" value="AB_hydrolase_fold"/>
</dbReference>
<evidence type="ECO:0000256" key="1">
    <source>
        <dbReference type="ARBA" id="ARBA00022801"/>
    </source>
</evidence>
<dbReference type="InterPro" id="IPR049492">
    <property type="entry name" value="BD-FAE-like_dom"/>
</dbReference>
<evidence type="ECO:0000259" key="3">
    <source>
        <dbReference type="Pfam" id="PF20434"/>
    </source>
</evidence>
<dbReference type="SUPFAM" id="SSF53474">
    <property type="entry name" value="alpha/beta-Hydrolases"/>
    <property type="match status" value="1"/>
</dbReference>
<evidence type="ECO:0000256" key="2">
    <source>
        <dbReference type="SAM" id="SignalP"/>
    </source>
</evidence>
<comment type="caution">
    <text evidence="4">The sequence shown here is derived from an EMBL/GenBank/DDBJ whole genome shotgun (WGS) entry which is preliminary data.</text>
</comment>
<dbReference type="Pfam" id="PF20434">
    <property type="entry name" value="BD-FAE"/>
    <property type="match status" value="1"/>
</dbReference>
<dbReference type="EMBL" id="QQYZ01000049">
    <property type="protein sequence ID" value="RSY76260.1"/>
    <property type="molecule type" value="Genomic_DNA"/>
</dbReference>
<dbReference type="GO" id="GO:0016787">
    <property type="term" value="F:hydrolase activity"/>
    <property type="evidence" value="ECO:0007669"/>
    <property type="project" value="UniProtKB-KW"/>
</dbReference>
<dbReference type="AlphaFoldDB" id="A0A430FXA3"/>
<evidence type="ECO:0000313" key="5">
    <source>
        <dbReference type="Proteomes" id="UP000287746"/>
    </source>
</evidence>